<comment type="caution">
    <text evidence="7">The sequence shown here is derived from an EMBL/GenBank/DDBJ whole genome shotgun (WGS) entry which is preliminary data.</text>
</comment>
<dbReference type="Gene3D" id="3.40.710.10">
    <property type="entry name" value="DD-peptidase/beta-lactamase superfamily"/>
    <property type="match status" value="1"/>
</dbReference>
<feature type="binding site" evidence="6">
    <location>
        <position position="157"/>
    </location>
    <ligand>
        <name>substrate</name>
    </ligand>
</feature>
<dbReference type="NCBIfam" id="NF002133">
    <property type="entry name" value="PRK00971.1-2"/>
    <property type="match status" value="1"/>
</dbReference>
<accession>A0A150X6H6</accession>
<evidence type="ECO:0000313" key="8">
    <source>
        <dbReference type="Proteomes" id="UP000075606"/>
    </source>
</evidence>
<organism evidence="7 8">
    <name type="scientific">Roseivirga spongicola</name>
    <dbReference type="NCBI Taxonomy" id="333140"/>
    <lineage>
        <taxon>Bacteria</taxon>
        <taxon>Pseudomonadati</taxon>
        <taxon>Bacteroidota</taxon>
        <taxon>Cytophagia</taxon>
        <taxon>Cytophagales</taxon>
        <taxon>Roseivirgaceae</taxon>
        <taxon>Roseivirga</taxon>
    </lineage>
</organism>
<dbReference type="Pfam" id="PF04960">
    <property type="entry name" value="Glutaminase"/>
    <property type="match status" value="1"/>
</dbReference>
<dbReference type="GO" id="GO:0006543">
    <property type="term" value="P:L-glutamine catabolic process"/>
    <property type="evidence" value="ECO:0007669"/>
    <property type="project" value="TreeGrafter"/>
</dbReference>
<dbReference type="PANTHER" id="PTHR12544">
    <property type="entry name" value="GLUTAMINASE"/>
    <property type="match status" value="1"/>
</dbReference>
<dbReference type="RefSeq" id="WP_068224268.1">
    <property type="nucleotide sequence ID" value="NZ_LRPC01000028.1"/>
</dbReference>
<evidence type="ECO:0000256" key="4">
    <source>
        <dbReference type="ARBA" id="ARBA00022801"/>
    </source>
</evidence>
<dbReference type="EMBL" id="LRPC01000028">
    <property type="protein sequence ID" value="KYG74337.1"/>
    <property type="molecule type" value="Genomic_DNA"/>
</dbReference>
<dbReference type="PANTHER" id="PTHR12544:SF29">
    <property type="entry name" value="GLUTAMINASE"/>
    <property type="match status" value="1"/>
</dbReference>
<protein>
    <recommendedName>
        <fullName evidence="3 6">Glutaminase</fullName>
        <ecNumber evidence="3 6">3.5.1.2</ecNumber>
    </recommendedName>
</protein>
<gene>
    <name evidence="6" type="primary">glsA</name>
    <name evidence="7" type="ORF">AWW68_16435</name>
</gene>
<dbReference type="STRING" id="333140.AWW68_16435"/>
<evidence type="ECO:0000256" key="5">
    <source>
        <dbReference type="ARBA" id="ARBA00049534"/>
    </source>
</evidence>
<reference evidence="7 8" key="1">
    <citation type="submission" date="2016-01" db="EMBL/GenBank/DDBJ databases">
        <title>Genome sequencing of Roseivirga spongicola UST030701-084.</title>
        <authorList>
            <person name="Selvaratnam C."/>
            <person name="Thevarajoo S."/>
            <person name="Goh K.M."/>
            <person name="Ee R."/>
            <person name="Chan K.-G."/>
            <person name="Chong C.S."/>
        </authorList>
    </citation>
    <scope>NUCLEOTIDE SEQUENCE [LARGE SCALE GENOMIC DNA]</scope>
    <source>
        <strain evidence="7 8">UST030701-084</strain>
    </source>
</reference>
<feature type="binding site" evidence="6">
    <location>
        <position position="240"/>
    </location>
    <ligand>
        <name>substrate</name>
    </ligand>
</feature>
<comment type="catalytic activity">
    <reaction evidence="5 6">
        <text>L-glutamine + H2O = L-glutamate + NH4(+)</text>
        <dbReference type="Rhea" id="RHEA:15889"/>
        <dbReference type="ChEBI" id="CHEBI:15377"/>
        <dbReference type="ChEBI" id="CHEBI:28938"/>
        <dbReference type="ChEBI" id="CHEBI:29985"/>
        <dbReference type="ChEBI" id="CHEBI:58359"/>
        <dbReference type="EC" id="3.5.1.2"/>
    </reaction>
</comment>
<dbReference type="AlphaFoldDB" id="A0A150X6H6"/>
<sequence>MNYHKIFADICSEIHQKEDKGVVASYIPELKKVDKDKFGVYMSMINGEHSAYGDWEEKFSIQSISKVLTLVLAYKSEGEKLWKRVGVEPPGTPFNSLVLLEHENGIPRNPLINAGALVICDILLDTCSNPKEEFLDFVRELAGNDSLEYNQAVAESEKATSFRNAAAANLIKSFGNLKNKVDDVLDLYAYTCSIDMTCADLAHSFQFLATDGYDKKSKKQIISVSRSKRLNALMQLCGFYDQAGEFSVKIGLPGKSGVGGGIVAVLPDHYAIAVWSPGLNEKGNSYLGMEFLELFTTKTEYSIF</sequence>
<dbReference type="HAMAP" id="MF_00313">
    <property type="entry name" value="Glutaminase"/>
    <property type="match status" value="1"/>
</dbReference>
<keyword evidence="8" id="KW-1185">Reference proteome</keyword>
<dbReference type="InterPro" id="IPR015868">
    <property type="entry name" value="Glutaminase"/>
</dbReference>
<dbReference type="FunFam" id="3.40.710.10:FF:000005">
    <property type="entry name" value="Glutaminase"/>
    <property type="match status" value="1"/>
</dbReference>
<dbReference type="OrthoDB" id="9788822at2"/>
<dbReference type="Proteomes" id="UP000075606">
    <property type="component" value="Unassembled WGS sequence"/>
</dbReference>
<comment type="similarity">
    <text evidence="1 6">Belongs to the glutaminase family.</text>
</comment>
<feature type="binding site" evidence="6">
    <location>
        <position position="113"/>
    </location>
    <ligand>
        <name>substrate</name>
    </ligand>
</feature>
<evidence type="ECO:0000256" key="2">
    <source>
        <dbReference type="ARBA" id="ARBA00011881"/>
    </source>
</evidence>
<dbReference type="InterPro" id="IPR012338">
    <property type="entry name" value="Beta-lactam/transpept-like"/>
</dbReference>
<name>A0A150X6H6_9BACT</name>
<comment type="subunit">
    <text evidence="2 6">Homotetramer.</text>
</comment>
<proteinExistence type="inferred from homology"/>
<feature type="binding site" evidence="6">
    <location>
        <position position="258"/>
    </location>
    <ligand>
        <name>substrate</name>
    </ligand>
</feature>
<dbReference type="SUPFAM" id="SSF56601">
    <property type="entry name" value="beta-lactamase/transpeptidase-like"/>
    <property type="match status" value="1"/>
</dbReference>
<dbReference type="EC" id="3.5.1.2" evidence="3 6"/>
<dbReference type="GO" id="GO:0004359">
    <property type="term" value="F:glutaminase activity"/>
    <property type="evidence" value="ECO:0007669"/>
    <property type="project" value="UniProtKB-UniRule"/>
</dbReference>
<dbReference type="NCBIfam" id="TIGR03814">
    <property type="entry name" value="Gln_ase"/>
    <property type="match status" value="1"/>
</dbReference>
<evidence type="ECO:0000256" key="3">
    <source>
        <dbReference type="ARBA" id="ARBA00012918"/>
    </source>
</evidence>
<feature type="binding site" evidence="6">
    <location>
        <position position="188"/>
    </location>
    <ligand>
        <name>substrate</name>
    </ligand>
</feature>
<keyword evidence="6" id="KW-0007">Acetylation</keyword>
<feature type="binding site" evidence="6">
    <location>
        <position position="63"/>
    </location>
    <ligand>
        <name>substrate</name>
    </ligand>
</feature>
<evidence type="ECO:0000256" key="6">
    <source>
        <dbReference type="HAMAP-Rule" id="MF_00313"/>
    </source>
</evidence>
<dbReference type="GO" id="GO:0006537">
    <property type="term" value="P:glutamate biosynthetic process"/>
    <property type="evidence" value="ECO:0007669"/>
    <property type="project" value="TreeGrafter"/>
</dbReference>
<evidence type="ECO:0000256" key="1">
    <source>
        <dbReference type="ARBA" id="ARBA00011076"/>
    </source>
</evidence>
<evidence type="ECO:0000313" key="7">
    <source>
        <dbReference type="EMBL" id="KYG74337.1"/>
    </source>
</evidence>
<keyword evidence="4 6" id="KW-0378">Hydrolase</keyword>
<feature type="binding site" evidence="6">
    <location>
        <position position="164"/>
    </location>
    <ligand>
        <name>substrate</name>
    </ligand>
</feature>